<evidence type="ECO:0000313" key="2">
    <source>
        <dbReference type="EMBL" id="CAL6020457.1"/>
    </source>
</evidence>
<keyword evidence="3" id="KW-1185">Reference proteome</keyword>
<comment type="caution">
    <text evidence="1">The sequence shown here is derived from an EMBL/GenBank/DDBJ whole genome shotgun (WGS) entry which is preliminary data.</text>
</comment>
<dbReference type="AlphaFoldDB" id="A0AA86VDS7"/>
<dbReference type="Proteomes" id="UP001642409">
    <property type="component" value="Unassembled WGS sequence"/>
</dbReference>
<sequence length="159" mass="17386">MYDQGMQQPGIMQQPPMMGMQQQMPMQPQMQMQGMQPQMQMQVGMQPQLQVATQMQVGGQVFQQANGPTTVVVINSGLRAISCPEIVCECKAPQFECCQCFCGFWTLWAGAGLECCCCYGCGRPECCAVCCAGVSLHFLSGVLYGFVVSCIVGCRMMCE</sequence>
<evidence type="ECO:0000313" key="1">
    <source>
        <dbReference type="EMBL" id="CAI9963688.1"/>
    </source>
</evidence>
<reference evidence="1" key="1">
    <citation type="submission" date="2023-06" db="EMBL/GenBank/DDBJ databases">
        <authorList>
            <person name="Kurt Z."/>
        </authorList>
    </citation>
    <scope>NUCLEOTIDE SEQUENCE</scope>
</reference>
<reference evidence="2 3" key="2">
    <citation type="submission" date="2024-07" db="EMBL/GenBank/DDBJ databases">
        <authorList>
            <person name="Akdeniz Z."/>
        </authorList>
    </citation>
    <scope>NUCLEOTIDE SEQUENCE [LARGE SCALE GENOMIC DNA]</scope>
</reference>
<accession>A0AA86VDS7</accession>
<name>A0AA86VDS7_9EUKA</name>
<protein>
    <submittedName>
        <fullName evidence="1">Cysteine-rich membrane protein 2</fullName>
    </submittedName>
    <submittedName>
        <fullName evidence="2">Cysteine-rich_membrane protein 2</fullName>
    </submittedName>
</protein>
<dbReference type="EMBL" id="CATOUU010000969">
    <property type="protein sequence ID" value="CAI9963688.1"/>
    <property type="molecule type" value="Genomic_DNA"/>
</dbReference>
<dbReference type="EMBL" id="CAXDID020000085">
    <property type="protein sequence ID" value="CAL6020457.1"/>
    <property type="molecule type" value="Genomic_DNA"/>
</dbReference>
<proteinExistence type="predicted"/>
<gene>
    <name evidence="2" type="ORF">HINF_LOCUS27478</name>
    <name evidence="1" type="ORF">HINF_LOCUS51333</name>
</gene>
<organism evidence="1">
    <name type="scientific">Hexamita inflata</name>
    <dbReference type="NCBI Taxonomy" id="28002"/>
    <lineage>
        <taxon>Eukaryota</taxon>
        <taxon>Metamonada</taxon>
        <taxon>Diplomonadida</taxon>
        <taxon>Hexamitidae</taxon>
        <taxon>Hexamitinae</taxon>
        <taxon>Hexamita</taxon>
    </lineage>
</organism>
<evidence type="ECO:0000313" key="3">
    <source>
        <dbReference type="Proteomes" id="UP001642409"/>
    </source>
</evidence>